<dbReference type="Pfam" id="PF13460">
    <property type="entry name" value="NAD_binding_10"/>
    <property type="match status" value="1"/>
</dbReference>
<organism evidence="2 3">
    <name type="scientific">Paenibacillus gyeongsangnamensis</name>
    <dbReference type="NCBI Taxonomy" id="3388067"/>
    <lineage>
        <taxon>Bacteria</taxon>
        <taxon>Bacillati</taxon>
        <taxon>Bacillota</taxon>
        <taxon>Bacilli</taxon>
        <taxon>Bacillales</taxon>
        <taxon>Paenibacillaceae</taxon>
        <taxon>Paenibacillus</taxon>
    </lineage>
</organism>
<dbReference type="EMBL" id="JAQAGZ010000012">
    <property type="protein sequence ID" value="MCZ8514486.1"/>
    <property type="molecule type" value="Genomic_DNA"/>
</dbReference>
<dbReference type="CDD" id="cd05244">
    <property type="entry name" value="BVR-B_like_SDR_a"/>
    <property type="match status" value="1"/>
</dbReference>
<dbReference type="InterPro" id="IPR051606">
    <property type="entry name" value="Polyketide_Oxido-like"/>
</dbReference>
<dbReference type="Gene3D" id="3.40.50.720">
    <property type="entry name" value="NAD(P)-binding Rossmann-like Domain"/>
    <property type="match status" value="1"/>
</dbReference>
<dbReference type="InterPro" id="IPR036291">
    <property type="entry name" value="NAD(P)-bd_dom_sf"/>
</dbReference>
<dbReference type="PANTHER" id="PTHR43355:SF2">
    <property type="entry name" value="FLAVIN REDUCTASE (NADPH)"/>
    <property type="match status" value="1"/>
</dbReference>
<reference evidence="2 3" key="1">
    <citation type="submission" date="2022-12" db="EMBL/GenBank/DDBJ databases">
        <title>Draft genome sequence of Paenibacillus sp. dW9.</title>
        <authorList>
            <person name="Choi E.-W."/>
            <person name="Kim D.-U."/>
        </authorList>
    </citation>
    <scope>NUCLEOTIDE SEQUENCE [LARGE SCALE GENOMIC DNA]</scope>
    <source>
        <strain evidence="3">dW9</strain>
    </source>
</reference>
<keyword evidence="3" id="KW-1185">Reference proteome</keyword>
<comment type="caution">
    <text evidence="2">The sequence shown here is derived from an EMBL/GenBank/DDBJ whole genome shotgun (WGS) entry which is preliminary data.</text>
</comment>
<dbReference type="Proteomes" id="UP001527882">
    <property type="component" value="Unassembled WGS sequence"/>
</dbReference>
<sequence>MKIALIGAGGTIGQRILKEALDRGHQVTVIARNPAGVSVQNERLSVAAGDIFDAAGIAKAAEGHDAVISAYGPKTGEEQELVRATRSLIEGVKRSGVGRLLAVGGAGSLEVAPGVKLIDMPGFPDFVKPIAAAHSDALDVLRQETELDWVSFSPAGLIEPGERTGRYRKDKDRVVVNEQGESRISAEDYAVAMLDEAERPAYHRERFTAAN</sequence>
<feature type="domain" description="NAD(P)-binding" evidence="1">
    <location>
        <begin position="7"/>
        <end position="196"/>
    </location>
</feature>
<dbReference type="RefSeq" id="WP_269883010.1">
    <property type="nucleotide sequence ID" value="NZ_JAQAGZ010000012.1"/>
</dbReference>
<dbReference type="PANTHER" id="PTHR43355">
    <property type="entry name" value="FLAVIN REDUCTASE (NADPH)"/>
    <property type="match status" value="1"/>
</dbReference>
<dbReference type="SUPFAM" id="SSF51735">
    <property type="entry name" value="NAD(P)-binding Rossmann-fold domains"/>
    <property type="match status" value="1"/>
</dbReference>
<protein>
    <submittedName>
        <fullName evidence="2">NAD(P)-dependent oxidoreductase</fullName>
    </submittedName>
</protein>
<evidence type="ECO:0000313" key="3">
    <source>
        <dbReference type="Proteomes" id="UP001527882"/>
    </source>
</evidence>
<proteinExistence type="predicted"/>
<accession>A0ABT4QCB3</accession>
<dbReference type="InterPro" id="IPR016040">
    <property type="entry name" value="NAD(P)-bd_dom"/>
</dbReference>
<gene>
    <name evidence="2" type="ORF">O9H85_19080</name>
</gene>
<evidence type="ECO:0000259" key="1">
    <source>
        <dbReference type="Pfam" id="PF13460"/>
    </source>
</evidence>
<evidence type="ECO:0000313" key="2">
    <source>
        <dbReference type="EMBL" id="MCZ8514486.1"/>
    </source>
</evidence>
<name>A0ABT4QCB3_9BACL</name>